<dbReference type="Proteomes" id="UP000322244">
    <property type="component" value="Unassembled WGS sequence"/>
</dbReference>
<evidence type="ECO:0000256" key="1">
    <source>
        <dbReference type="ARBA" id="ARBA00006484"/>
    </source>
</evidence>
<dbReference type="Pfam" id="PF00106">
    <property type="entry name" value="adh_short"/>
    <property type="match status" value="1"/>
</dbReference>
<accession>A0A5A7S5A8</accession>
<dbReference type="SMART" id="SM00822">
    <property type="entry name" value="PKS_KR"/>
    <property type="match status" value="1"/>
</dbReference>
<dbReference type="PANTHER" id="PTHR43115">
    <property type="entry name" value="DEHYDROGENASE/REDUCTASE SDR FAMILY MEMBER 11"/>
    <property type="match status" value="1"/>
</dbReference>
<proteinExistence type="inferred from homology"/>
<feature type="domain" description="Ketoreductase" evidence="4">
    <location>
        <begin position="5"/>
        <end position="176"/>
    </location>
</feature>
<sequence>MLSCKVVVITGASSGVGAETARHLSAAGAKVVLGAQIGLPDGAVVQTDVTDRQQVTALVQNAVNLHGRIDVMINNAGLMPLSPHEMERFDEREQAIDVNIKGVLWGSAAALPHFKQQRSGQFVNVSSVAGHAVNPGGAIYSATKYSMRVISEVLRQEVKPYNIRTTVISPGAVDTEVPGSVKADGVAASVADFYRDTAIPANSFARCVAFAIGQPENVDINEILFRPTNQQR</sequence>
<dbReference type="PRINTS" id="PR00080">
    <property type="entry name" value="SDRFAMILY"/>
</dbReference>
<keyword evidence="6" id="KW-1185">Reference proteome</keyword>
<protein>
    <submittedName>
        <fullName evidence="5">SDR family oxidoreductase</fullName>
    </submittedName>
</protein>
<dbReference type="InterPro" id="IPR020904">
    <property type="entry name" value="Sc_DH/Rdtase_CS"/>
</dbReference>
<dbReference type="OrthoDB" id="9775296at2"/>
<dbReference type="EMBL" id="VLNY01000010">
    <property type="protein sequence ID" value="KAA0021360.1"/>
    <property type="molecule type" value="Genomic_DNA"/>
</dbReference>
<name>A0A5A7S5A8_9NOCA</name>
<evidence type="ECO:0000259" key="4">
    <source>
        <dbReference type="SMART" id="SM00822"/>
    </source>
</evidence>
<dbReference type="PROSITE" id="PS00061">
    <property type="entry name" value="ADH_SHORT"/>
    <property type="match status" value="1"/>
</dbReference>
<evidence type="ECO:0000256" key="2">
    <source>
        <dbReference type="ARBA" id="ARBA00023002"/>
    </source>
</evidence>
<keyword evidence="2" id="KW-0560">Oxidoreductase</keyword>
<comment type="similarity">
    <text evidence="1 3">Belongs to the short-chain dehydrogenases/reductases (SDR) family.</text>
</comment>
<gene>
    <name evidence="5" type="ORF">FOY51_19120</name>
</gene>
<dbReference type="SUPFAM" id="SSF51735">
    <property type="entry name" value="NAD(P)-binding Rossmann-fold domains"/>
    <property type="match status" value="1"/>
</dbReference>
<evidence type="ECO:0000313" key="6">
    <source>
        <dbReference type="Proteomes" id="UP000322244"/>
    </source>
</evidence>
<dbReference type="Gene3D" id="3.40.50.720">
    <property type="entry name" value="NAD(P)-binding Rossmann-like Domain"/>
    <property type="match status" value="1"/>
</dbReference>
<dbReference type="InterPro" id="IPR036291">
    <property type="entry name" value="NAD(P)-bd_dom_sf"/>
</dbReference>
<evidence type="ECO:0000313" key="5">
    <source>
        <dbReference type="EMBL" id="KAA0021360.1"/>
    </source>
</evidence>
<dbReference type="InterPro" id="IPR002347">
    <property type="entry name" value="SDR_fam"/>
</dbReference>
<reference evidence="5 6" key="1">
    <citation type="submission" date="2019-07" db="EMBL/GenBank/DDBJ databases">
        <title>Rhodococcus cavernicolus sp. nov., isolated from a cave.</title>
        <authorList>
            <person name="Lee S.D."/>
        </authorList>
    </citation>
    <scope>NUCLEOTIDE SEQUENCE [LARGE SCALE GENOMIC DNA]</scope>
    <source>
        <strain evidence="5 6">C1-24</strain>
    </source>
</reference>
<dbReference type="AlphaFoldDB" id="A0A5A7S5A8"/>
<comment type="caution">
    <text evidence="5">The sequence shown here is derived from an EMBL/GenBank/DDBJ whole genome shotgun (WGS) entry which is preliminary data.</text>
</comment>
<dbReference type="GO" id="GO:0016491">
    <property type="term" value="F:oxidoreductase activity"/>
    <property type="evidence" value="ECO:0007669"/>
    <property type="project" value="UniProtKB-KW"/>
</dbReference>
<dbReference type="PRINTS" id="PR00081">
    <property type="entry name" value="GDHRDH"/>
</dbReference>
<dbReference type="InterPro" id="IPR057326">
    <property type="entry name" value="KR_dom"/>
</dbReference>
<evidence type="ECO:0000256" key="3">
    <source>
        <dbReference type="RuleBase" id="RU000363"/>
    </source>
</evidence>
<organism evidence="5 6">
    <name type="scientific">Antrihabitans cavernicola</name>
    <dbReference type="NCBI Taxonomy" id="2495913"/>
    <lineage>
        <taxon>Bacteria</taxon>
        <taxon>Bacillati</taxon>
        <taxon>Actinomycetota</taxon>
        <taxon>Actinomycetes</taxon>
        <taxon>Mycobacteriales</taxon>
        <taxon>Nocardiaceae</taxon>
        <taxon>Antrihabitans</taxon>
    </lineage>
</organism>
<dbReference type="PANTHER" id="PTHR43115:SF4">
    <property type="entry name" value="DEHYDROGENASE_REDUCTASE SDR FAMILY MEMBER 11"/>
    <property type="match status" value="1"/>
</dbReference>